<organism evidence="2 3">
    <name type="scientific">Rhabdobacter roseus</name>
    <dbReference type="NCBI Taxonomy" id="1655419"/>
    <lineage>
        <taxon>Bacteria</taxon>
        <taxon>Pseudomonadati</taxon>
        <taxon>Bacteroidota</taxon>
        <taxon>Cytophagia</taxon>
        <taxon>Cytophagales</taxon>
        <taxon>Cytophagaceae</taxon>
        <taxon>Rhabdobacter</taxon>
    </lineage>
</organism>
<feature type="transmembrane region" description="Helical" evidence="1">
    <location>
        <begin position="70"/>
        <end position="89"/>
    </location>
</feature>
<feature type="transmembrane region" description="Helical" evidence="1">
    <location>
        <begin position="356"/>
        <end position="373"/>
    </location>
</feature>
<name>A0A840TPH1_9BACT</name>
<dbReference type="EMBL" id="JACHGF010000006">
    <property type="protein sequence ID" value="MBB5285661.1"/>
    <property type="molecule type" value="Genomic_DNA"/>
</dbReference>
<dbReference type="RefSeq" id="WP_184176044.1">
    <property type="nucleotide sequence ID" value="NZ_JACHGF010000006.1"/>
</dbReference>
<evidence type="ECO:0008006" key="4">
    <source>
        <dbReference type="Google" id="ProtNLM"/>
    </source>
</evidence>
<dbReference type="AlphaFoldDB" id="A0A840TPH1"/>
<accession>A0A840TPH1</accession>
<evidence type="ECO:0000313" key="2">
    <source>
        <dbReference type="EMBL" id="MBB5285661.1"/>
    </source>
</evidence>
<feature type="transmembrane region" description="Helical" evidence="1">
    <location>
        <begin position="162"/>
        <end position="189"/>
    </location>
</feature>
<gene>
    <name evidence="2" type="ORF">HNQ92_003821</name>
</gene>
<feature type="transmembrane region" description="Helical" evidence="1">
    <location>
        <begin position="101"/>
        <end position="124"/>
    </location>
</feature>
<keyword evidence="3" id="KW-1185">Reference proteome</keyword>
<comment type="caution">
    <text evidence="2">The sequence shown here is derived from an EMBL/GenBank/DDBJ whole genome shotgun (WGS) entry which is preliminary data.</text>
</comment>
<keyword evidence="1" id="KW-1133">Transmembrane helix</keyword>
<feature type="transmembrane region" description="Helical" evidence="1">
    <location>
        <begin position="302"/>
        <end position="321"/>
    </location>
</feature>
<protein>
    <recommendedName>
        <fullName evidence="4">Glycosyltransferase RgtA/B/C/D-like domain-containing protein</fullName>
    </recommendedName>
</protein>
<sequence length="387" mass="43434">MNPLLARSAPLVWLWLVQSALVLALAGINPNHFTTIDSGYYLAAAQNLLDGRGYVVLEEGRLVWNGTFPLGYPAAIALVSLLTTLPVLWASKVLNLLASGYFLYFLGNTLGTRRALVTGSVLLLGPFLKLWAHTWSEPLFLVVLFVWVRYFFAENRRWPGTFLLGLALMLVRYVGVFIVPLAVGAALYWNWKEQFHRAGRAAALSLGWALSFGAYLGLNYLQSGFWYGGDRFTEPNPAGQVLILLGQGLLNELFLFRDTDFQQLDVLFLLGVLIQVLLGTWLYLKRKDLPRLQRPRSAPTTYAWLTAAGYLLFLLVLRLLSPFDAPGYRLLSPFTFLILWGVLYQLTESTSRLRSLRWLGLLIILASWLHLLPQTDLAAKLSGLWGA</sequence>
<feature type="transmembrane region" description="Helical" evidence="1">
    <location>
        <begin position="201"/>
        <end position="221"/>
    </location>
</feature>
<evidence type="ECO:0000313" key="3">
    <source>
        <dbReference type="Proteomes" id="UP000557307"/>
    </source>
</evidence>
<evidence type="ECO:0000256" key="1">
    <source>
        <dbReference type="SAM" id="Phobius"/>
    </source>
</evidence>
<dbReference type="Proteomes" id="UP000557307">
    <property type="component" value="Unassembled WGS sequence"/>
</dbReference>
<reference evidence="2 3" key="1">
    <citation type="submission" date="2020-08" db="EMBL/GenBank/DDBJ databases">
        <title>Genomic Encyclopedia of Type Strains, Phase IV (KMG-IV): sequencing the most valuable type-strain genomes for metagenomic binning, comparative biology and taxonomic classification.</title>
        <authorList>
            <person name="Goeker M."/>
        </authorList>
    </citation>
    <scope>NUCLEOTIDE SEQUENCE [LARGE SCALE GENOMIC DNA]</scope>
    <source>
        <strain evidence="2 3">DSM 105074</strain>
    </source>
</reference>
<proteinExistence type="predicted"/>
<feature type="transmembrane region" description="Helical" evidence="1">
    <location>
        <begin position="327"/>
        <end position="344"/>
    </location>
</feature>
<keyword evidence="1" id="KW-0812">Transmembrane</keyword>
<feature type="transmembrane region" description="Helical" evidence="1">
    <location>
        <begin position="263"/>
        <end position="282"/>
    </location>
</feature>
<feature type="transmembrane region" description="Helical" evidence="1">
    <location>
        <begin position="130"/>
        <end position="150"/>
    </location>
</feature>
<keyword evidence="1" id="KW-0472">Membrane</keyword>